<dbReference type="RefSeq" id="WP_231485936.1">
    <property type="nucleotide sequence ID" value="NZ_BAAAZO010000002.1"/>
</dbReference>
<dbReference type="EMBL" id="BAAAZO010000002">
    <property type="protein sequence ID" value="GAA3598175.1"/>
    <property type="molecule type" value="Genomic_DNA"/>
</dbReference>
<evidence type="ECO:0000313" key="1">
    <source>
        <dbReference type="EMBL" id="GAA3598175.1"/>
    </source>
</evidence>
<dbReference type="Gene3D" id="3.40.50.360">
    <property type="match status" value="1"/>
</dbReference>
<protein>
    <recommendedName>
        <fullName evidence="3">Flavodoxin</fullName>
    </recommendedName>
</protein>
<evidence type="ECO:0000313" key="2">
    <source>
        <dbReference type="Proteomes" id="UP001501074"/>
    </source>
</evidence>
<keyword evidence="2" id="KW-1185">Reference proteome</keyword>
<dbReference type="PROSITE" id="PS00201">
    <property type="entry name" value="FLAVODOXIN"/>
    <property type="match status" value="1"/>
</dbReference>
<dbReference type="Proteomes" id="UP001501074">
    <property type="component" value="Unassembled WGS sequence"/>
</dbReference>
<dbReference type="InterPro" id="IPR001226">
    <property type="entry name" value="Flavodoxin_CS"/>
</dbReference>
<gene>
    <name evidence="1" type="ORF">GCM10022223_11850</name>
</gene>
<accession>A0ABP6Z5H5</accession>
<reference evidence="2" key="1">
    <citation type="journal article" date="2019" name="Int. J. Syst. Evol. Microbiol.">
        <title>The Global Catalogue of Microorganisms (GCM) 10K type strain sequencing project: providing services to taxonomists for standard genome sequencing and annotation.</title>
        <authorList>
            <consortium name="The Broad Institute Genomics Platform"/>
            <consortium name="The Broad Institute Genome Sequencing Center for Infectious Disease"/>
            <person name="Wu L."/>
            <person name="Ma J."/>
        </authorList>
    </citation>
    <scope>NUCLEOTIDE SEQUENCE [LARGE SCALE GENOMIC DNA]</scope>
    <source>
        <strain evidence="2">JCM 16902</strain>
    </source>
</reference>
<sequence length="171" mass="18326">MRALLVYESMFGNTESVARAVAAGLGTVLRTDIHTVASAPLVLPDDVGLLVVGAPAGLEATRHLAVTQAHRAGIPARSTGIGVCEWLQRLQPADIPAVSFDTSVYTPFPATADNPADPVSHRLHHLGMRVMRHESFYTRDTLGPLEGRELEHARRWAQHLAAEVAGTLTPA</sequence>
<name>A0ABP6Z5H5_9ACTN</name>
<organism evidence="1 2">
    <name type="scientific">Kineosporia mesophila</name>
    <dbReference type="NCBI Taxonomy" id="566012"/>
    <lineage>
        <taxon>Bacteria</taxon>
        <taxon>Bacillati</taxon>
        <taxon>Actinomycetota</taxon>
        <taxon>Actinomycetes</taxon>
        <taxon>Kineosporiales</taxon>
        <taxon>Kineosporiaceae</taxon>
        <taxon>Kineosporia</taxon>
    </lineage>
</organism>
<evidence type="ECO:0008006" key="3">
    <source>
        <dbReference type="Google" id="ProtNLM"/>
    </source>
</evidence>
<comment type="caution">
    <text evidence="1">The sequence shown here is derived from an EMBL/GenBank/DDBJ whole genome shotgun (WGS) entry which is preliminary data.</text>
</comment>
<proteinExistence type="predicted"/>
<dbReference type="SUPFAM" id="SSF52218">
    <property type="entry name" value="Flavoproteins"/>
    <property type="match status" value="1"/>
</dbReference>
<dbReference type="InterPro" id="IPR029039">
    <property type="entry name" value="Flavoprotein-like_sf"/>
</dbReference>